<dbReference type="EMBL" id="PQFF01000298">
    <property type="protein sequence ID" value="RHZ64208.1"/>
    <property type="molecule type" value="Genomic_DNA"/>
</dbReference>
<organism evidence="1 2">
    <name type="scientific">Diversispora epigaea</name>
    <dbReference type="NCBI Taxonomy" id="1348612"/>
    <lineage>
        <taxon>Eukaryota</taxon>
        <taxon>Fungi</taxon>
        <taxon>Fungi incertae sedis</taxon>
        <taxon>Mucoromycota</taxon>
        <taxon>Glomeromycotina</taxon>
        <taxon>Glomeromycetes</taxon>
        <taxon>Diversisporales</taxon>
        <taxon>Diversisporaceae</taxon>
        <taxon>Diversispora</taxon>
    </lineage>
</organism>
<keyword evidence="2" id="KW-1185">Reference proteome</keyword>
<gene>
    <name evidence="1" type="ORF">Glove_326g10</name>
</gene>
<dbReference type="Proteomes" id="UP000266861">
    <property type="component" value="Unassembled WGS sequence"/>
</dbReference>
<sequence length="80" mass="9086">MANTLLPLENFKWENGYNDEFQNYGTIYTHGLNKPIVNNIIGIGKILKKNFMTYTIAVYYLSSSAPAHQNKTTYPVSPVN</sequence>
<reference evidence="1 2" key="1">
    <citation type="submission" date="2018-08" db="EMBL/GenBank/DDBJ databases">
        <title>Genome and evolution of the arbuscular mycorrhizal fungus Diversispora epigaea (formerly Glomus versiforme) and its bacterial endosymbionts.</title>
        <authorList>
            <person name="Sun X."/>
            <person name="Fei Z."/>
            <person name="Harrison M."/>
        </authorList>
    </citation>
    <scope>NUCLEOTIDE SEQUENCE [LARGE SCALE GENOMIC DNA]</scope>
    <source>
        <strain evidence="1 2">IT104</strain>
    </source>
</reference>
<comment type="caution">
    <text evidence="1">The sequence shown here is derived from an EMBL/GenBank/DDBJ whole genome shotgun (WGS) entry which is preliminary data.</text>
</comment>
<proteinExistence type="predicted"/>
<evidence type="ECO:0000313" key="2">
    <source>
        <dbReference type="Proteomes" id="UP000266861"/>
    </source>
</evidence>
<accession>A0A397HQE3</accession>
<name>A0A397HQE3_9GLOM</name>
<dbReference type="AlphaFoldDB" id="A0A397HQE3"/>
<protein>
    <submittedName>
        <fullName evidence="1">Uncharacterized protein</fullName>
    </submittedName>
</protein>
<evidence type="ECO:0000313" key="1">
    <source>
        <dbReference type="EMBL" id="RHZ64208.1"/>
    </source>
</evidence>